<evidence type="ECO:0000256" key="1">
    <source>
        <dbReference type="ARBA" id="ARBA00033696"/>
    </source>
</evidence>
<sequence length="110" mass="12766">MCNNTQRLLILFRVFLAYKSHLSHLYFYLGDRTPKQKVKLNVTEEKLLNLMLKYNDKTKKCSLVARPIRCNKNVSSPPSRESDSDPEDLEHAEKLRQIKAVIEESGESIT</sequence>
<proteinExistence type="predicted"/>
<evidence type="ECO:0000256" key="2">
    <source>
        <dbReference type="ARBA" id="ARBA00034629"/>
    </source>
</evidence>
<evidence type="ECO:0000313" key="3">
    <source>
        <dbReference type="EMBL" id="KAH0870967.1"/>
    </source>
</evidence>
<dbReference type="PANTHER" id="PTHR12750:SF9">
    <property type="entry name" value="INOSITOL HEXAKISPHOSPHATE AND DIPHOSPHOINOSITOL-PENTAKISPHOSPHATE KINASE"/>
    <property type="match status" value="1"/>
</dbReference>
<evidence type="ECO:0008006" key="5">
    <source>
        <dbReference type="Google" id="ProtNLM"/>
    </source>
</evidence>
<comment type="catalytic activity">
    <reaction evidence="1">
        <text>5-diphospho-1D-myo-inositol 1,2,3,4,6-pentakisphosphate + ATP + H(+) = 1,5-bis(diphospho)-1D-myo-inositol 2,3,4,6-tetrakisphosphate + ADP</text>
        <dbReference type="Rhea" id="RHEA:10276"/>
        <dbReference type="ChEBI" id="CHEBI:15378"/>
        <dbReference type="ChEBI" id="CHEBI:30616"/>
        <dbReference type="ChEBI" id="CHEBI:58628"/>
        <dbReference type="ChEBI" id="CHEBI:77983"/>
        <dbReference type="ChEBI" id="CHEBI:456216"/>
        <dbReference type="EC" id="2.7.4.24"/>
    </reaction>
    <physiologicalReaction direction="left-to-right" evidence="1">
        <dbReference type="Rhea" id="RHEA:10277"/>
    </physiologicalReaction>
</comment>
<dbReference type="EMBL" id="JAGKQM010000017">
    <property type="protein sequence ID" value="KAH0870967.1"/>
    <property type="molecule type" value="Genomic_DNA"/>
</dbReference>
<organism evidence="3 4">
    <name type="scientific">Brassica napus</name>
    <name type="common">Rape</name>
    <dbReference type="NCBI Taxonomy" id="3708"/>
    <lineage>
        <taxon>Eukaryota</taxon>
        <taxon>Viridiplantae</taxon>
        <taxon>Streptophyta</taxon>
        <taxon>Embryophyta</taxon>
        <taxon>Tracheophyta</taxon>
        <taxon>Spermatophyta</taxon>
        <taxon>Magnoliopsida</taxon>
        <taxon>eudicotyledons</taxon>
        <taxon>Gunneridae</taxon>
        <taxon>Pentapetalae</taxon>
        <taxon>rosids</taxon>
        <taxon>malvids</taxon>
        <taxon>Brassicales</taxon>
        <taxon>Brassicaceae</taxon>
        <taxon>Brassiceae</taxon>
        <taxon>Brassica</taxon>
    </lineage>
</organism>
<name>A0ABQ7YS91_BRANA</name>
<dbReference type="PANTHER" id="PTHR12750">
    <property type="entry name" value="DIPHOSPHOINOSITOL PENTAKISPHOSPHATE KINASE"/>
    <property type="match status" value="1"/>
</dbReference>
<keyword evidence="4" id="KW-1185">Reference proteome</keyword>
<gene>
    <name evidence="3" type="ORF">HID58_077989</name>
</gene>
<accession>A0ABQ7YS91</accession>
<dbReference type="InterPro" id="IPR037446">
    <property type="entry name" value="His_Pase_VIP1"/>
</dbReference>
<comment type="caution">
    <text evidence="3">The sequence shown here is derived from an EMBL/GenBank/DDBJ whole genome shotgun (WGS) entry which is preliminary data.</text>
</comment>
<evidence type="ECO:0000313" key="4">
    <source>
        <dbReference type="Proteomes" id="UP000824890"/>
    </source>
</evidence>
<protein>
    <recommendedName>
        <fullName evidence="5">DET1- and DDB1-associated protein 1</fullName>
    </recommendedName>
</protein>
<comment type="catalytic activity">
    <reaction evidence="2">
        <text>1D-myo-inositol hexakisphosphate + ATP = 1-diphospho-1D-myo-inositol 2,3,4,5,6-pentakisphosphate + ADP</text>
        <dbReference type="Rhea" id="RHEA:37459"/>
        <dbReference type="ChEBI" id="CHEBI:30616"/>
        <dbReference type="ChEBI" id="CHEBI:58130"/>
        <dbReference type="ChEBI" id="CHEBI:74946"/>
        <dbReference type="ChEBI" id="CHEBI:456216"/>
        <dbReference type="EC" id="2.7.4.24"/>
    </reaction>
    <physiologicalReaction direction="left-to-right" evidence="2">
        <dbReference type="Rhea" id="RHEA:37460"/>
    </physiologicalReaction>
</comment>
<dbReference type="Proteomes" id="UP000824890">
    <property type="component" value="Unassembled WGS sequence"/>
</dbReference>
<reference evidence="3 4" key="1">
    <citation type="submission" date="2021-05" db="EMBL/GenBank/DDBJ databases">
        <title>Genome Assembly of Synthetic Allotetraploid Brassica napus Reveals Homoeologous Exchanges between Subgenomes.</title>
        <authorList>
            <person name="Davis J.T."/>
        </authorList>
    </citation>
    <scope>NUCLEOTIDE SEQUENCE [LARGE SCALE GENOMIC DNA]</scope>
    <source>
        <strain evidence="4">cv. Da-Ae</strain>
        <tissue evidence="3">Seedling</tissue>
    </source>
</reference>